<dbReference type="PANTHER" id="PTHR21237:SF23">
    <property type="entry name" value="GRPE PROTEIN HOMOLOG, MITOCHONDRIAL"/>
    <property type="match status" value="1"/>
</dbReference>
<comment type="subunit">
    <text evidence="3 10">Homodimer.</text>
</comment>
<dbReference type="HAMAP" id="MF_01151">
    <property type="entry name" value="GrpE"/>
    <property type="match status" value="1"/>
</dbReference>
<evidence type="ECO:0000256" key="9">
    <source>
        <dbReference type="ARBA" id="ARBA00076414"/>
    </source>
</evidence>
<proteinExistence type="inferred from homology"/>
<keyword evidence="15" id="KW-1185">Reference proteome</keyword>
<dbReference type="GO" id="GO:0000774">
    <property type="term" value="F:adenyl-nucleotide exchange factor activity"/>
    <property type="evidence" value="ECO:0007669"/>
    <property type="project" value="InterPro"/>
</dbReference>
<reference evidence="15" key="1">
    <citation type="submission" date="2015-04" db="EMBL/GenBank/DDBJ databases">
        <authorList>
            <person name="Schardt J."/>
            <person name="Mueller-Herbst S."/>
            <person name="Scherer S."/>
            <person name="Huptas C."/>
        </authorList>
    </citation>
    <scope>NUCLEOTIDE SEQUENCE [LARGE SCALE GENOMIC DNA]</scope>
    <source>
        <strain evidence="15">Kiel-L1</strain>
    </source>
</reference>
<evidence type="ECO:0000256" key="13">
    <source>
        <dbReference type="SAM" id="MobiDB-lite"/>
    </source>
</evidence>
<dbReference type="Pfam" id="PF01025">
    <property type="entry name" value="GrpE"/>
    <property type="match status" value="1"/>
</dbReference>
<evidence type="ECO:0000256" key="8">
    <source>
        <dbReference type="ARBA" id="ARBA00072274"/>
    </source>
</evidence>
<evidence type="ECO:0000256" key="5">
    <source>
        <dbReference type="ARBA" id="ARBA00023016"/>
    </source>
</evidence>
<evidence type="ECO:0000256" key="12">
    <source>
        <dbReference type="RuleBase" id="RU004478"/>
    </source>
</evidence>
<dbReference type="RefSeq" id="WP_115752339.1">
    <property type="nucleotide sequence ID" value="NZ_LARY01000001.1"/>
</dbReference>
<evidence type="ECO:0000256" key="3">
    <source>
        <dbReference type="ARBA" id="ARBA00011738"/>
    </source>
</evidence>
<dbReference type="PANTHER" id="PTHR21237">
    <property type="entry name" value="GRPE PROTEIN"/>
    <property type="match status" value="1"/>
</dbReference>
<protein>
    <recommendedName>
        <fullName evidence="8 10">Protein GrpE</fullName>
    </recommendedName>
    <alternativeName>
        <fullName evidence="9 10">HSP-70 cofactor</fullName>
    </alternativeName>
</protein>
<organism evidence="14 15">
    <name type="scientific">Listeria kieliensis</name>
    <dbReference type="NCBI Taxonomy" id="1621700"/>
    <lineage>
        <taxon>Bacteria</taxon>
        <taxon>Bacillati</taxon>
        <taxon>Bacillota</taxon>
        <taxon>Bacilli</taxon>
        <taxon>Bacillales</taxon>
        <taxon>Listeriaceae</taxon>
        <taxon>Listeria</taxon>
    </lineage>
</organism>
<dbReference type="Proteomes" id="UP000257055">
    <property type="component" value="Unassembled WGS sequence"/>
</dbReference>
<feature type="region of interest" description="Disordered" evidence="13">
    <location>
        <begin position="1"/>
        <end position="37"/>
    </location>
</feature>
<comment type="caution">
    <text evidence="14">The sequence shown here is derived from an EMBL/GenBank/DDBJ whole genome shotgun (WGS) entry which is preliminary data.</text>
</comment>
<dbReference type="NCBIfam" id="NF010738">
    <property type="entry name" value="PRK14140.1"/>
    <property type="match status" value="1"/>
</dbReference>
<evidence type="ECO:0000256" key="1">
    <source>
        <dbReference type="ARBA" id="ARBA00004496"/>
    </source>
</evidence>
<comment type="function">
    <text evidence="7 10 11">Participates actively in the response to hyperosmotic and heat shock by preventing the aggregation of stress-denatured proteins, in association with DnaK and GrpE. It is the nucleotide exchange factor for DnaK and may function as a thermosensor. Unfolded proteins bind initially to DnaJ; upon interaction with the DnaJ-bound protein, DnaK hydrolyzes its bound ATP, resulting in the formation of a stable complex. GrpE releases ADP from DnaK; ATP binding to DnaK triggers the release of the substrate protein, thus completing the reaction cycle. Several rounds of ATP-dependent interactions between DnaJ, DnaK and GrpE are required for fully efficient folding.</text>
</comment>
<feature type="compositionally biased region" description="Acidic residues" evidence="13">
    <location>
        <begin position="21"/>
        <end position="32"/>
    </location>
</feature>
<evidence type="ECO:0000313" key="14">
    <source>
        <dbReference type="EMBL" id="RDX02649.1"/>
    </source>
</evidence>
<keyword evidence="4 10" id="KW-0963">Cytoplasm</keyword>
<dbReference type="FunFam" id="3.90.20.20:FF:000002">
    <property type="entry name" value="Protein GrpE"/>
    <property type="match status" value="1"/>
</dbReference>
<accession>A0A3D8TV32</accession>
<gene>
    <name evidence="10" type="primary">grpE</name>
    <name evidence="14" type="ORF">UR08_03845</name>
</gene>
<dbReference type="GO" id="GO:0051082">
    <property type="term" value="F:unfolded protein binding"/>
    <property type="evidence" value="ECO:0007669"/>
    <property type="project" value="TreeGrafter"/>
</dbReference>
<keyword evidence="6 10" id="KW-0143">Chaperone</keyword>
<evidence type="ECO:0000313" key="15">
    <source>
        <dbReference type="Proteomes" id="UP000257055"/>
    </source>
</evidence>
<dbReference type="GO" id="GO:0005737">
    <property type="term" value="C:cytoplasm"/>
    <property type="evidence" value="ECO:0007669"/>
    <property type="project" value="UniProtKB-SubCell"/>
</dbReference>
<dbReference type="Gene3D" id="2.30.22.10">
    <property type="entry name" value="Head domain of nucleotide exchange factor GrpE"/>
    <property type="match status" value="1"/>
</dbReference>
<dbReference type="PRINTS" id="PR00773">
    <property type="entry name" value="GRPEPROTEIN"/>
</dbReference>
<feature type="compositionally biased region" description="Basic and acidic residues" evidence="13">
    <location>
        <begin position="1"/>
        <end position="20"/>
    </location>
</feature>
<dbReference type="GO" id="GO:0006457">
    <property type="term" value="P:protein folding"/>
    <property type="evidence" value="ECO:0007669"/>
    <property type="project" value="InterPro"/>
</dbReference>
<evidence type="ECO:0000256" key="11">
    <source>
        <dbReference type="RuleBase" id="RU000639"/>
    </source>
</evidence>
<evidence type="ECO:0000256" key="6">
    <source>
        <dbReference type="ARBA" id="ARBA00023186"/>
    </source>
</evidence>
<evidence type="ECO:0000256" key="2">
    <source>
        <dbReference type="ARBA" id="ARBA00009054"/>
    </source>
</evidence>
<dbReference type="InterPro" id="IPR009012">
    <property type="entry name" value="GrpE_head"/>
</dbReference>
<sequence length="188" mass="21393">MSEPKDKQTKIEEEIEKEATQETEETVEELDEQNQAAELDKKVADLETKLEESENRYLRLQADFENVKKRNILDREAAIKYRSESLATDLLPALDSFEKALATSSDSEEVASLLKGMEMVHNQIITALQKEGIEPIAALGEQFDPNFHQAVIQDQDETKPSNEVTAELQKGYKIKDRVIRPSMVKVNE</sequence>
<comment type="subcellular location">
    <subcellularLocation>
        <location evidence="1 10">Cytoplasm</location>
    </subcellularLocation>
</comment>
<keyword evidence="5 10" id="KW-0346">Stress response</keyword>
<dbReference type="CDD" id="cd00446">
    <property type="entry name" value="GrpE"/>
    <property type="match status" value="1"/>
</dbReference>
<dbReference type="GO" id="GO:0042803">
    <property type="term" value="F:protein homodimerization activity"/>
    <property type="evidence" value="ECO:0007669"/>
    <property type="project" value="InterPro"/>
</dbReference>
<dbReference type="InterPro" id="IPR000740">
    <property type="entry name" value="GrpE"/>
</dbReference>
<evidence type="ECO:0000256" key="7">
    <source>
        <dbReference type="ARBA" id="ARBA00053401"/>
    </source>
</evidence>
<dbReference type="FunFam" id="2.30.22.10:FF:000001">
    <property type="entry name" value="Protein GrpE"/>
    <property type="match status" value="1"/>
</dbReference>
<dbReference type="AlphaFoldDB" id="A0A3D8TV32"/>
<name>A0A3D8TV32_9LIST</name>
<dbReference type="SUPFAM" id="SSF58014">
    <property type="entry name" value="Coiled-coil domain of nucleotide exchange factor GrpE"/>
    <property type="match status" value="1"/>
</dbReference>
<evidence type="ECO:0000256" key="4">
    <source>
        <dbReference type="ARBA" id="ARBA00022490"/>
    </source>
</evidence>
<dbReference type="PROSITE" id="PS01071">
    <property type="entry name" value="GRPE"/>
    <property type="match status" value="1"/>
</dbReference>
<comment type="similarity">
    <text evidence="2 10 12">Belongs to the GrpE family.</text>
</comment>
<evidence type="ECO:0000256" key="10">
    <source>
        <dbReference type="HAMAP-Rule" id="MF_01151"/>
    </source>
</evidence>
<dbReference type="GO" id="GO:0051087">
    <property type="term" value="F:protein-folding chaperone binding"/>
    <property type="evidence" value="ECO:0007669"/>
    <property type="project" value="InterPro"/>
</dbReference>
<dbReference type="Gene3D" id="3.90.20.20">
    <property type="match status" value="1"/>
</dbReference>
<dbReference type="SUPFAM" id="SSF51064">
    <property type="entry name" value="Head domain of nucleotide exchange factor GrpE"/>
    <property type="match status" value="1"/>
</dbReference>
<dbReference type="InterPro" id="IPR013805">
    <property type="entry name" value="GrpE_CC"/>
</dbReference>
<dbReference type="EMBL" id="LARY01000001">
    <property type="protein sequence ID" value="RDX02649.1"/>
    <property type="molecule type" value="Genomic_DNA"/>
</dbReference>